<evidence type="ECO:0000256" key="9">
    <source>
        <dbReference type="ARBA" id="ARBA00022679"/>
    </source>
</evidence>
<evidence type="ECO:0000256" key="10">
    <source>
        <dbReference type="ARBA" id="ARBA00022695"/>
    </source>
</evidence>
<evidence type="ECO:0000256" key="12">
    <source>
        <dbReference type="ARBA" id="ARBA00022801"/>
    </source>
</evidence>
<dbReference type="InterPro" id="IPR026506">
    <property type="entry name" value="GDPGP"/>
</dbReference>
<evidence type="ECO:0000259" key="13">
    <source>
        <dbReference type="Pfam" id="PF26216"/>
    </source>
</evidence>
<protein>
    <recommendedName>
        <fullName evidence="6">GDP-D-glucose phosphorylase 1</fullName>
        <ecNumber evidence="5">2.7.7.78</ecNumber>
    </recommendedName>
</protein>
<dbReference type="EC" id="2.7.7.78" evidence="5"/>
<dbReference type="InterPro" id="IPR058866">
    <property type="entry name" value="GDPGP1_N"/>
</dbReference>
<organism evidence="15 16">
    <name type="scientific">Panagrellus redivivus</name>
    <name type="common">Microworm</name>
    <dbReference type="NCBI Taxonomy" id="6233"/>
    <lineage>
        <taxon>Eukaryota</taxon>
        <taxon>Metazoa</taxon>
        <taxon>Ecdysozoa</taxon>
        <taxon>Nematoda</taxon>
        <taxon>Chromadorea</taxon>
        <taxon>Rhabditida</taxon>
        <taxon>Tylenchina</taxon>
        <taxon>Panagrolaimomorpha</taxon>
        <taxon>Panagrolaimoidea</taxon>
        <taxon>Panagrolaimidae</taxon>
        <taxon>Panagrellus</taxon>
    </lineage>
</organism>
<dbReference type="GO" id="GO:0005085">
    <property type="term" value="F:guanyl-nucleotide exchange factor activity"/>
    <property type="evidence" value="ECO:0007669"/>
    <property type="project" value="UniProtKB-KW"/>
</dbReference>
<dbReference type="InterPro" id="IPR058865">
    <property type="entry name" value="GDPGP1_C"/>
</dbReference>
<keyword evidence="11" id="KW-0547">Nucleotide-binding</keyword>
<dbReference type="GO" id="GO:0080048">
    <property type="term" value="F:GDP-D-glucose phosphorylase activity"/>
    <property type="evidence" value="ECO:0007669"/>
    <property type="project" value="UniProtKB-EC"/>
</dbReference>
<dbReference type="WBParaSite" id="Pan_g9493.t1">
    <property type="protein sequence ID" value="Pan_g9493.t1"/>
    <property type="gene ID" value="Pan_g9493"/>
</dbReference>
<evidence type="ECO:0000313" key="16">
    <source>
        <dbReference type="WBParaSite" id="Pan_g9493.t1"/>
    </source>
</evidence>
<reference evidence="16" key="2">
    <citation type="submission" date="2020-10" db="UniProtKB">
        <authorList>
            <consortium name="WormBaseParasite"/>
        </authorList>
    </citation>
    <scope>IDENTIFICATION</scope>
</reference>
<comment type="catalytic activity">
    <reaction evidence="1">
        <text>GDP-alpha-D-glucose + phosphate = alpha-D-glucose 1-phosphate + GDP + H(+)</text>
        <dbReference type="Rhea" id="RHEA:30387"/>
        <dbReference type="ChEBI" id="CHEBI:15378"/>
        <dbReference type="ChEBI" id="CHEBI:43474"/>
        <dbReference type="ChEBI" id="CHEBI:58189"/>
        <dbReference type="ChEBI" id="CHEBI:58601"/>
        <dbReference type="ChEBI" id="CHEBI:62230"/>
        <dbReference type="EC" id="2.7.7.78"/>
    </reaction>
</comment>
<dbReference type="Pfam" id="PF26216">
    <property type="entry name" value="GDPGP1_C"/>
    <property type="match status" value="1"/>
</dbReference>
<dbReference type="GO" id="GO:0006006">
    <property type="term" value="P:glucose metabolic process"/>
    <property type="evidence" value="ECO:0007669"/>
    <property type="project" value="TreeGrafter"/>
</dbReference>
<evidence type="ECO:0000256" key="4">
    <source>
        <dbReference type="ARBA" id="ARBA00006451"/>
    </source>
</evidence>
<dbReference type="PANTHER" id="PTHR20884:SF8">
    <property type="entry name" value="GDP-D-GLUCOSE PHOSPHORYLASE 1"/>
    <property type="match status" value="1"/>
</dbReference>
<dbReference type="PANTHER" id="PTHR20884">
    <property type="entry name" value="GDP-D-GLUCOSE PHOSPHORYLASE 1"/>
    <property type="match status" value="1"/>
</dbReference>
<keyword evidence="9" id="KW-0808">Transferase</keyword>
<sequence>MNSNSPKQHAPMMSRAYRSHSTVQLPVTVTDNEHPVAHFQYKTSDFVYNLRDVSPEREFGDKSFKKQIMTAWEESKKHDVFNYSLNCLYKYLEGDYELSVQLNTERGTLRRKPLRFRSIREPFSHLRFNFTKIRPEEILYKMRCLDKPYSSDPLDVDHLMVVNASPLERGHTLLVPAVNRCQPQILTPLAVRIATDQMLLVEDDNFHVLFNSLLGQASVNHLHMHGVFWPYESDLINRRFDKIAENVFVIERPAWFISAFAFQLPNAAALDTFVDNIAKCADFLTRENIAHNMFFTRAQPIRTSGEVRSEDKTRSLPQLVTAYIFPRQSLAGAKPPTNFNPAALELAGCLTAYTLRFFECITELTALRVIEEEAVLDDVFFAKLKAEVTAKFTGSKTWTACVPELEVPRMEQLSSHELDELADSFQQITSPSPLRHATSLMDEARRKSRETY</sequence>
<evidence type="ECO:0000256" key="2">
    <source>
        <dbReference type="ARBA" id="ARBA00003049"/>
    </source>
</evidence>
<comment type="subcellular location">
    <subcellularLocation>
        <location evidence="3">Cytoplasm</location>
    </subcellularLocation>
</comment>
<proteinExistence type="inferred from homology"/>
<keyword evidence="10" id="KW-0548">Nucleotidyltransferase</keyword>
<keyword evidence="12" id="KW-0378">Hydrolase</keyword>
<evidence type="ECO:0000256" key="8">
    <source>
        <dbReference type="ARBA" id="ARBA00022658"/>
    </source>
</evidence>
<dbReference type="AlphaFoldDB" id="A0A7E5A1S4"/>
<evidence type="ECO:0000313" key="15">
    <source>
        <dbReference type="Proteomes" id="UP000492821"/>
    </source>
</evidence>
<dbReference type="GO" id="GO:0016787">
    <property type="term" value="F:hydrolase activity"/>
    <property type="evidence" value="ECO:0007669"/>
    <property type="project" value="UniProtKB-KW"/>
</dbReference>
<name>A0A7E5A1S4_PANRE</name>
<evidence type="ECO:0000256" key="1">
    <source>
        <dbReference type="ARBA" id="ARBA00000063"/>
    </source>
</evidence>
<dbReference type="Pfam" id="PF26217">
    <property type="entry name" value="GDPGP1_N"/>
    <property type="match status" value="1"/>
</dbReference>
<reference evidence="15" key="1">
    <citation type="journal article" date="2013" name="Genetics">
        <title>The draft genome and transcriptome of Panagrellus redivivus are shaped by the harsh demands of a free-living lifestyle.</title>
        <authorList>
            <person name="Srinivasan J."/>
            <person name="Dillman A.R."/>
            <person name="Macchietto M.G."/>
            <person name="Heikkinen L."/>
            <person name="Lakso M."/>
            <person name="Fracchia K.M."/>
            <person name="Antoshechkin I."/>
            <person name="Mortazavi A."/>
            <person name="Wong G."/>
            <person name="Sternberg P.W."/>
        </authorList>
    </citation>
    <scope>NUCLEOTIDE SEQUENCE [LARGE SCALE GENOMIC DNA]</scope>
    <source>
        <strain evidence="15">MT8872</strain>
    </source>
</reference>
<comment type="similarity">
    <text evidence="4">Belongs to the GDPGP1 family.</text>
</comment>
<keyword evidence="7" id="KW-0963">Cytoplasm</keyword>
<feature type="domain" description="GDPGP1-like C-terminal" evidence="13">
    <location>
        <begin position="255"/>
        <end position="391"/>
    </location>
</feature>
<dbReference type="GO" id="GO:0000166">
    <property type="term" value="F:nucleotide binding"/>
    <property type="evidence" value="ECO:0007669"/>
    <property type="project" value="UniProtKB-KW"/>
</dbReference>
<evidence type="ECO:0000256" key="3">
    <source>
        <dbReference type="ARBA" id="ARBA00004496"/>
    </source>
</evidence>
<dbReference type="Proteomes" id="UP000492821">
    <property type="component" value="Unassembled WGS sequence"/>
</dbReference>
<evidence type="ECO:0000256" key="6">
    <source>
        <dbReference type="ARBA" id="ARBA00018857"/>
    </source>
</evidence>
<evidence type="ECO:0000256" key="7">
    <source>
        <dbReference type="ARBA" id="ARBA00022490"/>
    </source>
</evidence>
<feature type="domain" description="GDPGP1-like N-terminal" evidence="14">
    <location>
        <begin position="64"/>
        <end position="226"/>
    </location>
</feature>
<dbReference type="GO" id="GO:0005737">
    <property type="term" value="C:cytoplasm"/>
    <property type="evidence" value="ECO:0007669"/>
    <property type="project" value="UniProtKB-SubCell"/>
</dbReference>
<comment type="function">
    <text evidence="2">Specific and highly efficient GDP-D-glucose phosphorylase regulating the levels of GDP-D-glucose in cells.</text>
</comment>
<evidence type="ECO:0000256" key="5">
    <source>
        <dbReference type="ARBA" id="ARBA00012507"/>
    </source>
</evidence>
<evidence type="ECO:0000256" key="11">
    <source>
        <dbReference type="ARBA" id="ARBA00022741"/>
    </source>
</evidence>
<keyword evidence="15" id="KW-1185">Reference proteome</keyword>
<keyword evidence="8" id="KW-0344">Guanine-nucleotide releasing factor</keyword>
<accession>A0A7E5A1S4</accession>
<evidence type="ECO:0000259" key="14">
    <source>
        <dbReference type="Pfam" id="PF26217"/>
    </source>
</evidence>